<evidence type="ECO:0000313" key="2">
    <source>
        <dbReference type="EMBL" id="EOY45700.1"/>
    </source>
</evidence>
<dbReference type="AlphaFoldDB" id="A0A7U9H8X4"/>
<accession>A0A7U9H8X4</accession>
<gene>
    <name evidence="2" type="ORF">SLI_0983</name>
</gene>
<name>A0A7U9H8X4_STRLI</name>
<dbReference type="EMBL" id="CM001889">
    <property type="protein sequence ID" value="EOY45700.1"/>
    <property type="molecule type" value="Genomic_DNA"/>
</dbReference>
<sequence>MNRRICTQGLMSHDIQRELIPRNDTIRLIGNLNTMKERLHDAFQHWVLLDENGHVPTAPSYPELLQHAADAQELSRDVLRLATDFARSPHATTRVGGAVLTRLASAASLSSHSAPHFADTAQHALLRSRATHSTEQHYLANHMVVDHADARAFLRRSSEALHEAVTELDQHLGLHRFLTPMTQQQNPAPPPPERSGRHR</sequence>
<organism evidence="2 3">
    <name type="scientific">Streptomyces lividans 1326</name>
    <dbReference type="NCBI Taxonomy" id="1200984"/>
    <lineage>
        <taxon>Bacteria</taxon>
        <taxon>Bacillati</taxon>
        <taxon>Actinomycetota</taxon>
        <taxon>Actinomycetes</taxon>
        <taxon>Kitasatosporales</taxon>
        <taxon>Streptomycetaceae</taxon>
        <taxon>Streptomyces</taxon>
    </lineage>
</organism>
<reference evidence="3" key="1">
    <citation type="journal article" date="2013" name="Genome Biol. Evol.">
        <title>The genome sequence of Streptomyces lividans 66 reveals a novel tRNA-dependent peptide biosynthetic system within a metal-related genomic island.</title>
        <authorList>
            <person name="Cruz-Morales P."/>
            <person name="Vijgenboom E."/>
            <person name="Iruegas-Bocardo F."/>
            <person name="Girard G."/>
            <person name="Yanez-Guerra L.A."/>
            <person name="Ramos-Aboites H.E."/>
            <person name="Pernodet J.L."/>
            <person name="Anne J."/>
            <person name="van Wezel G.P."/>
            <person name="Barona-Gomez F."/>
        </authorList>
    </citation>
    <scope>NUCLEOTIDE SEQUENCE [LARGE SCALE GENOMIC DNA]</scope>
    <source>
        <strain evidence="3">1326</strain>
    </source>
</reference>
<proteinExistence type="predicted"/>
<evidence type="ECO:0000256" key="1">
    <source>
        <dbReference type="SAM" id="MobiDB-lite"/>
    </source>
</evidence>
<dbReference type="Proteomes" id="UP000014062">
    <property type="component" value="Chromosome"/>
</dbReference>
<protein>
    <submittedName>
        <fullName evidence="2">Uncharacterized protein</fullName>
    </submittedName>
</protein>
<feature type="region of interest" description="Disordered" evidence="1">
    <location>
        <begin position="180"/>
        <end position="199"/>
    </location>
</feature>
<evidence type="ECO:0000313" key="3">
    <source>
        <dbReference type="Proteomes" id="UP000014062"/>
    </source>
</evidence>